<evidence type="ECO:0000313" key="5">
    <source>
        <dbReference type="EMBL" id="LAB68508.1"/>
    </source>
</evidence>
<dbReference type="AlphaFoldDB" id="A0A2P2I3A2"/>
<evidence type="ECO:0000256" key="1">
    <source>
        <dbReference type="SAM" id="Coils"/>
    </source>
</evidence>
<feature type="signal peptide" evidence="3">
    <location>
        <begin position="1"/>
        <end position="24"/>
    </location>
</feature>
<proteinExistence type="evidence at transcript level"/>
<dbReference type="PRINTS" id="PR00838">
    <property type="entry name" value="V5ALLERGEN"/>
</dbReference>
<name>A0A2P2I3A2_9CRUS</name>
<feature type="domain" description="MAM" evidence="4">
    <location>
        <begin position="617"/>
        <end position="725"/>
    </location>
</feature>
<dbReference type="PANTHER" id="PTHR10334">
    <property type="entry name" value="CYSTEINE-RICH SECRETORY PROTEIN-RELATED"/>
    <property type="match status" value="1"/>
</dbReference>
<feature type="region of interest" description="Disordered" evidence="2">
    <location>
        <begin position="255"/>
        <end position="296"/>
    </location>
</feature>
<dbReference type="InterPro" id="IPR001283">
    <property type="entry name" value="CRISP-related"/>
</dbReference>
<keyword evidence="1" id="KW-0175">Coiled coil</keyword>
<feature type="region of interest" description="Disordered" evidence="2">
    <location>
        <begin position="471"/>
        <end position="568"/>
    </location>
</feature>
<dbReference type="InterPro" id="IPR035940">
    <property type="entry name" value="CAP_sf"/>
</dbReference>
<dbReference type="EMBL" id="IACF01002871">
    <property type="protein sequence ID" value="LAB68508.1"/>
    <property type="molecule type" value="mRNA"/>
</dbReference>
<protein>
    <submittedName>
        <fullName evidence="5">Cell wall protein PRY3-like</fullName>
    </submittedName>
</protein>
<dbReference type="InterPro" id="IPR014044">
    <property type="entry name" value="CAP_dom"/>
</dbReference>
<dbReference type="InterPro" id="IPR000998">
    <property type="entry name" value="MAM_dom"/>
</dbReference>
<dbReference type="SMART" id="SM00198">
    <property type="entry name" value="SCP"/>
    <property type="match status" value="1"/>
</dbReference>
<reference evidence="5" key="1">
    <citation type="journal article" date="2018" name="Biosci. Biotechnol. Biochem.">
        <title>Polysaccharide hydrolase of the hadal zone amphipods Hirondellea gigas.</title>
        <authorList>
            <person name="Kobayashi H."/>
            <person name="Nagahama T."/>
            <person name="Arai W."/>
            <person name="Sasagawa Y."/>
            <person name="Umeda M."/>
            <person name="Hayashi T."/>
            <person name="Nikaido I."/>
            <person name="Watanabe H."/>
            <person name="Oguri K."/>
            <person name="Kitazato H."/>
            <person name="Fujioka K."/>
            <person name="Kido Y."/>
            <person name="Takami H."/>
        </authorList>
    </citation>
    <scope>NUCLEOTIDE SEQUENCE</scope>
    <source>
        <tissue evidence="5">Whole body</tissue>
    </source>
</reference>
<feature type="compositionally biased region" description="Basic residues" evidence="2">
    <location>
        <begin position="273"/>
        <end position="287"/>
    </location>
</feature>
<dbReference type="GO" id="GO:0016020">
    <property type="term" value="C:membrane"/>
    <property type="evidence" value="ECO:0007669"/>
    <property type="project" value="InterPro"/>
</dbReference>
<accession>A0A2P2I3A2</accession>
<dbReference type="InterPro" id="IPR002413">
    <property type="entry name" value="V5_allergen-like"/>
</dbReference>
<dbReference type="Gene3D" id="3.40.33.10">
    <property type="entry name" value="CAP"/>
    <property type="match status" value="1"/>
</dbReference>
<feature type="region of interest" description="Disordered" evidence="2">
    <location>
        <begin position="318"/>
        <end position="337"/>
    </location>
</feature>
<sequence>MGRYFGGVQLVTAVVAMLWHSCSCQILPQYCRFTPQHTLCKTKGLGDACGMTAPRRGVSEEDAAVIMGQHNQLRARVALGRENKGAPGHQPAAANMMQLMWDEELSLVAQRHADQCIFEHECGDCRRVDRFAVGQNLFISFQSDLDATIHWPRAMQAWYDEVELFSANDVDSYNFDPATGHYTQFVWAKTSLIGCGFTMFEEGGWYKKLYTCNYGQTGNIIFRPMYQRGDPCSSCPQGTSCSLAYPGLCVSNTSPSSATPGQGLGNMPGQNRINRRNPGRRNNRRRNQGQSNFRMSMRTGSKQPFQILQPFQLLQASGLTSSAMRRRTTSTPRSSTATAIIKRQQRNRVQQLMLRQRQRMMQQRRQQLIEKQQQLIQKQQQQQQQQEAMQQQQQKALDPVPSVTLEETDGLPQSENLQTFLSNFGKTSQVIRTNSLASVKAIINSLPHDTRPLVFFRSHMGTVRQLSNLRLAGQTARGSRTPRTRTIRSTVTPAKKSPEQQMLQQSQQEKQQQKLDQMQQMMMMNQQVSSQQTDLTEQQPQDQDENGDQKTGNGDMKAGNGDMKAGNGDLEVNLEDMLLSCQDVGAPCPVVALLGNWTHGRGPQTNVVRTLLTPSMGGQLVLGQTIPPPASSAACVTLSYNYMTDGDDATLLPQLQVAVWPLGQVLLQEDLDEVSMLQEDGWLRTQVSFAPIRNPFMVVLSVEPNPGPQDVEVALRGFMVTEGLC</sequence>
<dbReference type="PRINTS" id="PR00837">
    <property type="entry name" value="V5TPXLIKE"/>
</dbReference>
<dbReference type="Pfam" id="PF00188">
    <property type="entry name" value="CAP"/>
    <property type="match status" value="1"/>
</dbReference>
<dbReference type="PROSITE" id="PS50060">
    <property type="entry name" value="MAM_2"/>
    <property type="match status" value="1"/>
</dbReference>
<evidence type="ECO:0000259" key="4">
    <source>
        <dbReference type="PROSITE" id="PS50060"/>
    </source>
</evidence>
<organism evidence="5">
    <name type="scientific">Hirondellea gigas</name>
    <dbReference type="NCBI Taxonomy" id="1518452"/>
    <lineage>
        <taxon>Eukaryota</taxon>
        <taxon>Metazoa</taxon>
        <taxon>Ecdysozoa</taxon>
        <taxon>Arthropoda</taxon>
        <taxon>Crustacea</taxon>
        <taxon>Multicrustacea</taxon>
        <taxon>Malacostraca</taxon>
        <taxon>Eumalacostraca</taxon>
        <taxon>Peracarida</taxon>
        <taxon>Amphipoda</taxon>
        <taxon>Amphilochidea</taxon>
        <taxon>Lysianassida</taxon>
        <taxon>Lysianassidira</taxon>
        <taxon>Lysianassoidea</taxon>
        <taxon>Lysianassidae</taxon>
        <taxon>Hirondellea</taxon>
    </lineage>
</organism>
<dbReference type="CDD" id="cd05380">
    <property type="entry name" value="CAP_euk"/>
    <property type="match status" value="1"/>
</dbReference>
<feature type="compositionally biased region" description="Low complexity" evidence="2">
    <location>
        <begin position="500"/>
        <end position="532"/>
    </location>
</feature>
<evidence type="ECO:0000256" key="3">
    <source>
        <dbReference type="SAM" id="SignalP"/>
    </source>
</evidence>
<evidence type="ECO:0000256" key="2">
    <source>
        <dbReference type="SAM" id="MobiDB-lite"/>
    </source>
</evidence>
<keyword evidence="3" id="KW-0732">Signal</keyword>
<feature type="chain" id="PRO_5015136542" evidence="3">
    <location>
        <begin position="25"/>
        <end position="725"/>
    </location>
</feature>
<dbReference type="SUPFAM" id="SSF55797">
    <property type="entry name" value="PR-1-like"/>
    <property type="match status" value="1"/>
</dbReference>
<feature type="coiled-coil region" evidence="1">
    <location>
        <begin position="361"/>
        <end position="396"/>
    </location>
</feature>